<dbReference type="InterPro" id="IPR058240">
    <property type="entry name" value="rSAM_sf"/>
</dbReference>
<keyword evidence="5" id="KW-0408">Iron</keyword>
<dbReference type="SUPFAM" id="SSF102114">
    <property type="entry name" value="Radical SAM enzymes"/>
    <property type="match status" value="1"/>
</dbReference>
<dbReference type="RefSeq" id="WP_114496279.1">
    <property type="nucleotide sequence ID" value="NZ_QPJW01000002.1"/>
</dbReference>
<evidence type="ECO:0000256" key="5">
    <source>
        <dbReference type="ARBA" id="ARBA00023004"/>
    </source>
</evidence>
<evidence type="ECO:0000256" key="4">
    <source>
        <dbReference type="ARBA" id="ARBA00022723"/>
    </source>
</evidence>
<dbReference type="GO" id="GO:0046872">
    <property type="term" value="F:metal ion binding"/>
    <property type="evidence" value="ECO:0007669"/>
    <property type="project" value="UniProtKB-KW"/>
</dbReference>
<keyword evidence="3" id="KW-0949">S-adenosyl-L-methionine</keyword>
<keyword evidence="2" id="KW-0004">4Fe-4S</keyword>
<dbReference type="SFLD" id="SFLDG01386">
    <property type="entry name" value="main_SPASM_domain-containing"/>
    <property type="match status" value="1"/>
</dbReference>
<dbReference type="InterPro" id="IPR023867">
    <property type="entry name" value="Sulphatase_maturase_rSAM"/>
</dbReference>
<dbReference type="PANTHER" id="PTHR43273:SF8">
    <property type="entry name" value="RADICAL SAM DOMAIN PROTEIN"/>
    <property type="match status" value="1"/>
</dbReference>
<dbReference type="AlphaFoldDB" id="A0A369BJI9"/>
<dbReference type="Pfam" id="PF04055">
    <property type="entry name" value="Radical_SAM"/>
    <property type="match status" value="1"/>
</dbReference>
<evidence type="ECO:0000256" key="1">
    <source>
        <dbReference type="ARBA" id="ARBA00001966"/>
    </source>
</evidence>
<dbReference type="Proteomes" id="UP000253090">
    <property type="component" value="Unassembled WGS sequence"/>
</dbReference>
<protein>
    <recommendedName>
        <fullName evidence="7">Radical SAM core domain-containing protein</fullName>
    </recommendedName>
</protein>
<dbReference type="GO" id="GO:0051539">
    <property type="term" value="F:4 iron, 4 sulfur cluster binding"/>
    <property type="evidence" value="ECO:0007669"/>
    <property type="project" value="UniProtKB-KW"/>
</dbReference>
<keyword evidence="4" id="KW-0479">Metal-binding</keyword>
<dbReference type="Gene3D" id="3.20.20.70">
    <property type="entry name" value="Aldolase class I"/>
    <property type="match status" value="1"/>
</dbReference>
<reference evidence="8 9" key="1">
    <citation type="submission" date="2018-07" db="EMBL/GenBank/DDBJ databases">
        <title>Genomic Encyclopedia of Type Strains, Phase III (KMG-III): the genomes of soil and plant-associated and newly described type strains.</title>
        <authorList>
            <person name="Whitman W."/>
        </authorList>
    </citation>
    <scope>NUCLEOTIDE SEQUENCE [LARGE SCALE GENOMIC DNA]</scope>
    <source>
        <strain evidence="8 9">CECT 8333</strain>
    </source>
</reference>
<sequence length="517" mass="58613">MVSPTVEKKISILGNLHKSNWGSLGTVFETKNNKYFYDTGTGKVFLCDVVESAILESLLASSDPAAIARLNFPDPEIESALNTILTLVEHERILQAPSFQEFITPKKSELLDFISTGIEQVILELTEKCNLRCKYCIYQDENVGFRNFSKKDMDWETAKKAFDYISHNVGENLALTFYGGEPLINFDLMRKCIEYSKAIMSNVNISVSFTTNLTLVNDEIVEYLASLDNCSVLCSLDGPENIQDYYRVTVDGSGSFNRAIKGLRKLVNAFQDKPNHSLGINSVVCPPYSLEKIDELNDFFKSLDWLPPDTNINCSYVDQGDIDWEQLGVVRKEMSLEEFSANEELADPIGAWAFTTIDKDDEIKGMARDISQTELLRIHNRVITDEPTLGIRMNGCCIPGQRRLYVTTDGKFKVCERMSSSPFIGDVEHGIDTEAVYRSYVEEYTDKSIKHCSNCWAVRLCGICFAQCYQADGLDEYKKMGTCNIEKTITKFNLQRYHQLIEDAPEKVEYFNELIIS</sequence>
<dbReference type="GO" id="GO:0016491">
    <property type="term" value="F:oxidoreductase activity"/>
    <property type="evidence" value="ECO:0007669"/>
    <property type="project" value="InterPro"/>
</dbReference>
<dbReference type="PROSITE" id="PS01305">
    <property type="entry name" value="MOAA_NIFB_PQQE"/>
    <property type="match status" value="1"/>
</dbReference>
<evidence type="ECO:0000256" key="2">
    <source>
        <dbReference type="ARBA" id="ARBA00022485"/>
    </source>
</evidence>
<dbReference type="SFLD" id="SFLDG01384">
    <property type="entry name" value="thioether_bond_formation_requi"/>
    <property type="match status" value="1"/>
</dbReference>
<dbReference type="SFLD" id="SFLDG01067">
    <property type="entry name" value="SPASM/twitch_domain_containing"/>
    <property type="match status" value="1"/>
</dbReference>
<feature type="domain" description="Radical SAM core" evidence="7">
    <location>
        <begin position="124"/>
        <end position="299"/>
    </location>
</feature>
<gene>
    <name evidence="8" type="ORF">DFP94_102490</name>
</gene>
<evidence type="ECO:0000259" key="7">
    <source>
        <dbReference type="Pfam" id="PF04055"/>
    </source>
</evidence>
<evidence type="ECO:0000256" key="3">
    <source>
        <dbReference type="ARBA" id="ARBA00022691"/>
    </source>
</evidence>
<dbReference type="EMBL" id="QPJW01000002">
    <property type="protein sequence ID" value="RCX21733.1"/>
    <property type="molecule type" value="Genomic_DNA"/>
</dbReference>
<keyword evidence="9" id="KW-1185">Reference proteome</keyword>
<dbReference type="InterPro" id="IPR013785">
    <property type="entry name" value="Aldolase_TIM"/>
</dbReference>
<accession>A0A369BJI9</accession>
<evidence type="ECO:0000313" key="8">
    <source>
        <dbReference type="EMBL" id="RCX21733.1"/>
    </source>
</evidence>
<organism evidence="8 9">
    <name type="scientific">Fontibacillus phaseoli</name>
    <dbReference type="NCBI Taxonomy" id="1416533"/>
    <lineage>
        <taxon>Bacteria</taxon>
        <taxon>Bacillati</taxon>
        <taxon>Bacillota</taxon>
        <taxon>Bacilli</taxon>
        <taxon>Bacillales</taxon>
        <taxon>Paenibacillaceae</taxon>
        <taxon>Fontibacillus</taxon>
    </lineage>
</organism>
<dbReference type="OrthoDB" id="9808591at2"/>
<dbReference type="SFLD" id="SFLDS00029">
    <property type="entry name" value="Radical_SAM"/>
    <property type="match status" value="1"/>
</dbReference>
<comment type="caution">
    <text evidence="8">The sequence shown here is derived from an EMBL/GenBank/DDBJ whole genome shotgun (WGS) entry which is preliminary data.</text>
</comment>
<name>A0A369BJI9_9BACL</name>
<dbReference type="InterPro" id="IPR000385">
    <property type="entry name" value="MoaA_NifB_PqqE_Fe-S-bd_CS"/>
</dbReference>
<comment type="cofactor">
    <cofactor evidence="1">
        <name>[4Fe-4S] cluster</name>
        <dbReference type="ChEBI" id="CHEBI:49883"/>
    </cofactor>
</comment>
<dbReference type="CDD" id="cd01335">
    <property type="entry name" value="Radical_SAM"/>
    <property type="match status" value="1"/>
</dbReference>
<dbReference type="InterPro" id="IPR007197">
    <property type="entry name" value="rSAM"/>
</dbReference>
<evidence type="ECO:0000313" key="9">
    <source>
        <dbReference type="Proteomes" id="UP000253090"/>
    </source>
</evidence>
<keyword evidence="6" id="KW-0411">Iron-sulfur</keyword>
<evidence type="ECO:0000256" key="6">
    <source>
        <dbReference type="ARBA" id="ARBA00023014"/>
    </source>
</evidence>
<proteinExistence type="predicted"/>
<dbReference type="PANTHER" id="PTHR43273">
    <property type="entry name" value="ANAEROBIC SULFATASE-MATURATING ENZYME HOMOLOG ASLB-RELATED"/>
    <property type="match status" value="1"/>
</dbReference>